<dbReference type="CDD" id="cd08545">
    <property type="entry name" value="YcnI_like"/>
    <property type="match status" value="1"/>
</dbReference>
<evidence type="ECO:0000313" key="6">
    <source>
        <dbReference type="Proteomes" id="UP001500851"/>
    </source>
</evidence>
<keyword evidence="3" id="KW-0732">Signal</keyword>
<comment type="caution">
    <text evidence="5">The sequence shown here is derived from an EMBL/GenBank/DDBJ whole genome shotgun (WGS) entry which is preliminary data.</text>
</comment>
<evidence type="ECO:0000259" key="4">
    <source>
        <dbReference type="Pfam" id="PF07987"/>
    </source>
</evidence>
<dbReference type="RefSeq" id="WP_344030999.1">
    <property type="nucleotide sequence ID" value="NZ_BAAAOB010000001.1"/>
</dbReference>
<evidence type="ECO:0000256" key="2">
    <source>
        <dbReference type="SAM" id="Phobius"/>
    </source>
</evidence>
<dbReference type="InterPro" id="IPR006311">
    <property type="entry name" value="TAT_signal"/>
</dbReference>
<feature type="compositionally biased region" description="Basic and acidic residues" evidence="1">
    <location>
        <begin position="193"/>
        <end position="210"/>
    </location>
</feature>
<feature type="chain" id="PRO_5045200823" evidence="3">
    <location>
        <begin position="32"/>
        <end position="255"/>
    </location>
</feature>
<feature type="signal peptide" evidence="3">
    <location>
        <begin position="1"/>
        <end position="31"/>
    </location>
</feature>
<dbReference type="Gene3D" id="2.60.40.2230">
    <property type="entry name" value="Uncharacterised protein YcnI-like PF07987, DUF1775"/>
    <property type="match status" value="1"/>
</dbReference>
<organism evidence="5 6">
    <name type="scientific">Leucobacter iarius</name>
    <dbReference type="NCBI Taxonomy" id="333963"/>
    <lineage>
        <taxon>Bacteria</taxon>
        <taxon>Bacillati</taxon>
        <taxon>Actinomycetota</taxon>
        <taxon>Actinomycetes</taxon>
        <taxon>Micrococcales</taxon>
        <taxon>Microbacteriaceae</taxon>
        <taxon>Leucobacter</taxon>
    </lineage>
</organism>
<feature type="domain" description="YncI copper-binding" evidence="4">
    <location>
        <begin position="39"/>
        <end position="184"/>
    </location>
</feature>
<dbReference type="InterPro" id="IPR038507">
    <property type="entry name" value="YcnI-like_sf"/>
</dbReference>
<reference evidence="5 6" key="1">
    <citation type="journal article" date="2019" name="Int. J. Syst. Evol. Microbiol.">
        <title>The Global Catalogue of Microorganisms (GCM) 10K type strain sequencing project: providing services to taxonomists for standard genome sequencing and annotation.</title>
        <authorList>
            <consortium name="The Broad Institute Genomics Platform"/>
            <consortium name="The Broad Institute Genome Sequencing Center for Infectious Disease"/>
            <person name="Wu L."/>
            <person name="Ma J."/>
        </authorList>
    </citation>
    <scope>NUCLEOTIDE SEQUENCE [LARGE SCALE GENOMIC DNA]</scope>
    <source>
        <strain evidence="5 6">JCM 14736</strain>
    </source>
</reference>
<dbReference type="EMBL" id="BAAAOB010000001">
    <property type="protein sequence ID" value="GAA1786640.1"/>
    <property type="molecule type" value="Genomic_DNA"/>
</dbReference>
<protein>
    <submittedName>
        <fullName evidence="5">YcnI family protein</fullName>
    </submittedName>
</protein>
<gene>
    <name evidence="5" type="ORF">GCM10009768_14420</name>
</gene>
<evidence type="ECO:0000313" key="5">
    <source>
        <dbReference type="EMBL" id="GAA1786640.1"/>
    </source>
</evidence>
<dbReference type="Proteomes" id="UP001500851">
    <property type="component" value="Unassembled WGS sequence"/>
</dbReference>
<dbReference type="InterPro" id="IPR012533">
    <property type="entry name" value="YcnI-copper_dom"/>
</dbReference>
<keyword evidence="2" id="KW-0812">Transmembrane</keyword>
<sequence length="255" mass="26306">MHTPTTHNVRKRKHLLGAVAALGLGATLAIAAPMAASAHVTVDPGQVEAGGWSYVTFRVPTESDTASTTKLEVHLPKDTPFTHISYQPTPGWKTAVAQQKLPKPVKVMGNTIEEAPTEVTMTADGSGILPGQVQTFTLSIGPVPDTGRVVIPVTQTYSDGKVVEWKATPEEVAKNDTLEPAPVLWINDAPPAGDHHSGVTAKADAHHGEAAENSSNGGSDSGAVSLGLSIGAIVLAAGGALLAALAFSRSRKPQA</sequence>
<evidence type="ECO:0000256" key="3">
    <source>
        <dbReference type="SAM" id="SignalP"/>
    </source>
</evidence>
<keyword evidence="2" id="KW-0472">Membrane</keyword>
<evidence type="ECO:0000256" key="1">
    <source>
        <dbReference type="SAM" id="MobiDB-lite"/>
    </source>
</evidence>
<keyword evidence="2" id="KW-1133">Transmembrane helix</keyword>
<accession>A0ABN2LF92</accession>
<feature type="transmembrane region" description="Helical" evidence="2">
    <location>
        <begin position="223"/>
        <end position="247"/>
    </location>
</feature>
<dbReference type="Pfam" id="PF07987">
    <property type="entry name" value="DUF1775"/>
    <property type="match status" value="1"/>
</dbReference>
<name>A0ABN2LF92_9MICO</name>
<feature type="region of interest" description="Disordered" evidence="1">
    <location>
        <begin position="190"/>
        <end position="220"/>
    </location>
</feature>
<keyword evidence="6" id="KW-1185">Reference proteome</keyword>
<dbReference type="PROSITE" id="PS51318">
    <property type="entry name" value="TAT"/>
    <property type="match status" value="1"/>
</dbReference>
<proteinExistence type="predicted"/>